<feature type="compositionally biased region" description="Acidic residues" evidence="1">
    <location>
        <begin position="509"/>
        <end position="522"/>
    </location>
</feature>
<geneLocation type="plasmid" evidence="5">
    <name>pkf715a dna</name>
</geneLocation>
<keyword evidence="2" id="KW-0812">Transmembrane</keyword>
<feature type="transmembrane region" description="Helical" evidence="2">
    <location>
        <begin position="85"/>
        <end position="110"/>
    </location>
</feature>
<evidence type="ECO:0000313" key="5">
    <source>
        <dbReference type="Proteomes" id="UP000218731"/>
    </source>
</evidence>
<evidence type="ECO:0000256" key="1">
    <source>
        <dbReference type="SAM" id="MobiDB-lite"/>
    </source>
</evidence>
<keyword evidence="2" id="KW-0472">Membrane</keyword>
<feature type="domain" description="HD" evidence="3">
    <location>
        <begin position="223"/>
        <end position="313"/>
    </location>
</feature>
<evidence type="ECO:0000259" key="3">
    <source>
        <dbReference type="Pfam" id="PF01966"/>
    </source>
</evidence>
<dbReference type="InterPro" id="IPR006674">
    <property type="entry name" value="HD_domain"/>
</dbReference>
<proteinExistence type="predicted"/>
<dbReference type="EMBL" id="AP015030">
    <property type="protein sequence ID" value="BAW27018.1"/>
    <property type="molecule type" value="Genomic_DNA"/>
</dbReference>
<feature type="transmembrane region" description="Helical" evidence="2">
    <location>
        <begin position="26"/>
        <end position="47"/>
    </location>
</feature>
<feature type="region of interest" description="Disordered" evidence="1">
    <location>
        <begin position="503"/>
        <end position="522"/>
    </location>
</feature>
<dbReference type="AlphaFoldDB" id="A0A1L7NNG0"/>
<dbReference type="Pfam" id="PF01966">
    <property type="entry name" value="HD"/>
    <property type="match status" value="1"/>
</dbReference>
<protein>
    <recommendedName>
        <fullName evidence="3">HD domain-containing protein</fullName>
    </recommendedName>
</protein>
<dbReference type="CDD" id="cd00077">
    <property type="entry name" value="HDc"/>
    <property type="match status" value="1"/>
</dbReference>
<gene>
    <name evidence="4" type="ORF">KF715C_pA5130</name>
</gene>
<accession>A0A1L7NNG0</accession>
<reference evidence="4 5" key="1">
    <citation type="submission" date="2015-11" db="EMBL/GenBank/DDBJ databases">
        <title>Complete genome sequencing of a biphenyl-degrading bacterium, Pseudomonas putida KF715 (=NBRC110667).</title>
        <authorList>
            <person name="Suenaga H."/>
            <person name="Fujihara N."/>
            <person name="Watanabe T."/>
            <person name="Hirose J."/>
            <person name="Kimura N."/>
            <person name="Yamazoe A."/>
            <person name="Hosoyama A."/>
            <person name="Shimodaira J."/>
            <person name="Furukawa K."/>
        </authorList>
    </citation>
    <scope>NUCLEOTIDE SEQUENCE [LARGE SCALE GENOMIC DNA]</scope>
    <source>
        <strain evidence="4 5">KF715</strain>
        <plasmid evidence="5">Plasmid pkf715a dna</plasmid>
    </source>
</reference>
<dbReference type="InterPro" id="IPR003607">
    <property type="entry name" value="HD/PDEase_dom"/>
</dbReference>
<evidence type="ECO:0000313" key="4">
    <source>
        <dbReference type="EMBL" id="BAW27018.1"/>
    </source>
</evidence>
<evidence type="ECO:0000256" key="2">
    <source>
        <dbReference type="SAM" id="Phobius"/>
    </source>
</evidence>
<name>A0A1L7NNG0_PSEPU</name>
<sequence>MEDKPHVTVSKAPEPMASKPTVNKNTGIFATAFCALAGLLVYTYYLIQTNQHLDVQTSALATSWYQLKPLWAKQIVSEGGFLGTFAALLLIMFQGVLYFGGVFLATYFGFHYLSQKPAHGNESERSAEKQGSTLNTAEIKGSDLMVILPKYPGPAKGEWLGGKVDKSPYEQNFYRIDRAAVVTREGVELTPHKRLYISIYSMLKAHAGVPASIGGHHADATLFEHSLSVAKKVQAYFTERGKVEPLALIAGIAHDLDKLLAYKKQGDSWAKNVNATHHNKYAAYIVSTQPEFRDLPEDERNTLVLALRYYHDPDNLPIGASNRTEALIQALRLSDGYAIKEEKTAAVESLSDEQLESIEKALLDTISELNINGYLNKTGHAGGWTTPALEYVITPMSTVLELLGKHLPVELNRKLQLDHETRTFTHPASRLVSQRLNQMGLLMTSYKSFASEFGLYDCRIGSTRFRAVLMIQKQELEKLVPGLQEKWGTAAYRVRITGATADNTVQGDSDVDEEEAENEKEA</sequence>
<keyword evidence="4" id="KW-0614">Plasmid</keyword>
<dbReference type="SUPFAM" id="SSF109604">
    <property type="entry name" value="HD-domain/PDEase-like"/>
    <property type="match status" value="1"/>
</dbReference>
<organism evidence="4 5">
    <name type="scientific">Pseudomonas putida</name>
    <name type="common">Arthrobacter siderocapsulatus</name>
    <dbReference type="NCBI Taxonomy" id="303"/>
    <lineage>
        <taxon>Bacteria</taxon>
        <taxon>Pseudomonadati</taxon>
        <taxon>Pseudomonadota</taxon>
        <taxon>Gammaproteobacteria</taxon>
        <taxon>Pseudomonadales</taxon>
        <taxon>Pseudomonadaceae</taxon>
        <taxon>Pseudomonas</taxon>
    </lineage>
</organism>
<dbReference type="Gene3D" id="1.10.3210.10">
    <property type="entry name" value="Hypothetical protein af1432"/>
    <property type="match status" value="1"/>
</dbReference>
<keyword evidence="2" id="KW-1133">Transmembrane helix</keyword>
<dbReference type="Proteomes" id="UP000218731">
    <property type="component" value="Plasmid pKF715A"/>
</dbReference>